<feature type="compositionally biased region" description="Low complexity" evidence="1">
    <location>
        <begin position="225"/>
        <end position="241"/>
    </location>
</feature>
<feature type="region of interest" description="Disordered" evidence="1">
    <location>
        <begin position="109"/>
        <end position="137"/>
    </location>
</feature>
<evidence type="ECO:0000313" key="3">
    <source>
        <dbReference type="Proteomes" id="UP001322277"/>
    </source>
</evidence>
<feature type="region of interest" description="Disordered" evidence="1">
    <location>
        <begin position="222"/>
        <end position="256"/>
    </location>
</feature>
<gene>
    <name evidence="2" type="ORF">CDEST_12941</name>
</gene>
<evidence type="ECO:0000256" key="1">
    <source>
        <dbReference type="SAM" id="MobiDB-lite"/>
    </source>
</evidence>
<dbReference type="EMBL" id="CP137312">
    <property type="protein sequence ID" value="WQF87927.1"/>
    <property type="molecule type" value="Genomic_DNA"/>
</dbReference>
<dbReference type="GeneID" id="87949441"/>
<name>A0AAX4IXJ6_9PEZI</name>
<keyword evidence="3" id="KW-1185">Reference proteome</keyword>
<dbReference type="RefSeq" id="XP_062785148.1">
    <property type="nucleotide sequence ID" value="XM_062929097.1"/>
</dbReference>
<sequence length="256" mass="27691">MSVPSRSTKAAAWTTCSTSRTFARGATARDGRYSRFPIQRAVDSSQEKILFVVPNLQPGLHRRAAVPMREGCGWDVPQISKNGTMILPGFVPPLGQIINILGRMCEQPQQTKTSTTIRAQKSRPSQPTARLSARPDANQNEIKCFGSGHKIDNTRLRLGIDSFCSNIGFDAKGVGARGLNDRAATGELTGGYKREDTKTLENKTRSASASRCWMAVRGRLTSTNARGTSRRPSTAATATERMGSRTAMGETIISSG</sequence>
<evidence type="ECO:0000313" key="2">
    <source>
        <dbReference type="EMBL" id="WQF87927.1"/>
    </source>
</evidence>
<protein>
    <submittedName>
        <fullName evidence="2">Uncharacterized protein</fullName>
    </submittedName>
</protein>
<organism evidence="2 3">
    <name type="scientific">Colletotrichum destructivum</name>
    <dbReference type="NCBI Taxonomy" id="34406"/>
    <lineage>
        <taxon>Eukaryota</taxon>
        <taxon>Fungi</taxon>
        <taxon>Dikarya</taxon>
        <taxon>Ascomycota</taxon>
        <taxon>Pezizomycotina</taxon>
        <taxon>Sordariomycetes</taxon>
        <taxon>Hypocreomycetidae</taxon>
        <taxon>Glomerellales</taxon>
        <taxon>Glomerellaceae</taxon>
        <taxon>Colletotrichum</taxon>
        <taxon>Colletotrichum destructivum species complex</taxon>
    </lineage>
</organism>
<dbReference type="Proteomes" id="UP001322277">
    <property type="component" value="Chromosome 8"/>
</dbReference>
<reference evidence="3" key="1">
    <citation type="journal article" date="2023" name="bioRxiv">
        <title>Complete genome of the Medicago anthracnose fungus, Colletotrichum destructivum, reveals a mini-chromosome-like region within a core chromosome.</title>
        <authorList>
            <person name="Lapalu N."/>
            <person name="Simon A."/>
            <person name="Lu A."/>
            <person name="Plaumann P.-L."/>
            <person name="Amselem J."/>
            <person name="Pigne S."/>
            <person name="Auger A."/>
            <person name="Koch C."/>
            <person name="Dallery J.-F."/>
            <person name="O'Connell R.J."/>
        </authorList>
    </citation>
    <scope>NUCLEOTIDE SEQUENCE [LARGE SCALE GENOMIC DNA]</scope>
    <source>
        <strain evidence="3">CBS 520.97</strain>
    </source>
</reference>
<proteinExistence type="predicted"/>
<accession>A0AAX4IXJ6</accession>
<feature type="compositionally biased region" description="Polar residues" evidence="1">
    <location>
        <begin position="109"/>
        <end position="129"/>
    </location>
</feature>
<dbReference type="KEGG" id="cdet:87949441"/>
<dbReference type="AlphaFoldDB" id="A0AAX4IXJ6"/>